<organism evidence="3 4">
    <name type="scientific">Mycolicibacterium gilvum</name>
    <dbReference type="NCBI Taxonomy" id="1804"/>
    <lineage>
        <taxon>Bacteria</taxon>
        <taxon>Bacillati</taxon>
        <taxon>Actinomycetota</taxon>
        <taxon>Actinomycetes</taxon>
        <taxon>Mycobacteriales</taxon>
        <taxon>Mycobacteriaceae</taxon>
        <taxon>Mycolicibacterium</taxon>
    </lineage>
</organism>
<keyword evidence="1 3" id="KW-0378">Hydrolase</keyword>
<dbReference type="Pfam" id="PF00293">
    <property type="entry name" value="NUDIX"/>
    <property type="match status" value="1"/>
</dbReference>
<protein>
    <submittedName>
        <fullName evidence="3">NUDIX hydrolase</fullName>
        <ecNumber evidence="3">3.6.1.13</ecNumber>
    </submittedName>
</protein>
<dbReference type="AlphaFoldDB" id="A0A378SLW6"/>
<accession>A0A378SLW6</accession>
<dbReference type="Gene3D" id="3.90.79.10">
    <property type="entry name" value="Nucleoside Triphosphate Pyrophosphohydrolase"/>
    <property type="match status" value="1"/>
</dbReference>
<proteinExistence type="predicted"/>
<gene>
    <name evidence="3" type="primary">nudF_1</name>
    <name evidence="3" type="ORF">NCTC10742_02840</name>
</gene>
<evidence type="ECO:0000313" key="4">
    <source>
        <dbReference type="Proteomes" id="UP000254291"/>
    </source>
</evidence>
<evidence type="ECO:0000259" key="2">
    <source>
        <dbReference type="PROSITE" id="PS51462"/>
    </source>
</evidence>
<dbReference type="PANTHER" id="PTHR11839">
    <property type="entry name" value="UDP/ADP-SUGAR PYROPHOSPHATASE"/>
    <property type="match status" value="1"/>
</dbReference>
<dbReference type="InterPro" id="IPR015797">
    <property type="entry name" value="NUDIX_hydrolase-like_dom_sf"/>
</dbReference>
<reference evidence="3 4" key="1">
    <citation type="submission" date="2018-06" db="EMBL/GenBank/DDBJ databases">
        <authorList>
            <consortium name="Pathogen Informatics"/>
            <person name="Doyle S."/>
        </authorList>
    </citation>
    <scope>NUCLEOTIDE SEQUENCE [LARGE SCALE GENOMIC DNA]</scope>
    <source>
        <strain evidence="3 4">NCTC10742</strain>
    </source>
</reference>
<dbReference type="GO" id="GO:0006753">
    <property type="term" value="P:nucleoside phosphate metabolic process"/>
    <property type="evidence" value="ECO:0007669"/>
    <property type="project" value="TreeGrafter"/>
</dbReference>
<evidence type="ECO:0000313" key="3">
    <source>
        <dbReference type="EMBL" id="STZ43611.1"/>
    </source>
</evidence>
<evidence type="ECO:0000256" key="1">
    <source>
        <dbReference type="ARBA" id="ARBA00022801"/>
    </source>
</evidence>
<dbReference type="RefSeq" id="WP_011894359.1">
    <property type="nucleotide sequence ID" value="NZ_JACKST010000149.1"/>
</dbReference>
<dbReference type="PANTHER" id="PTHR11839:SF31">
    <property type="entry name" value="ADP-RIBOSE PYROPHOSPHATASE"/>
    <property type="match status" value="1"/>
</dbReference>
<dbReference type="EC" id="3.6.1.13" evidence="3"/>
<name>A0A378SLW6_9MYCO</name>
<dbReference type="GO" id="GO:0019693">
    <property type="term" value="P:ribose phosphate metabolic process"/>
    <property type="evidence" value="ECO:0007669"/>
    <property type="project" value="TreeGrafter"/>
</dbReference>
<sequence length="211" mass="22747">MAEDEPGLHEFSTAASETVYVGKILALRGDEVRMPGGGTARREVVEHFGAVAVVALDDEGRVVLVHQYRHAFGRRLWELPAGLLDSAGEDPHVTAARELVEEVGLAARDWWTLVDIDSAPGFCDESVRIFLATGLSDVDRPEAHDEEADLAVRRVDLAEAVARVFSGDIVNSIAVAGILAAHTMTGTDALRPVDAPWVDRPQALGRRLGHS</sequence>
<dbReference type="InterPro" id="IPR000086">
    <property type="entry name" value="NUDIX_hydrolase_dom"/>
</dbReference>
<dbReference type="CDD" id="cd24158">
    <property type="entry name" value="NUDIX_ADPRase_Rv1700"/>
    <property type="match status" value="1"/>
</dbReference>
<dbReference type="GO" id="GO:0005829">
    <property type="term" value="C:cytosol"/>
    <property type="evidence" value="ECO:0007669"/>
    <property type="project" value="TreeGrafter"/>
</dbReference>
<dbReference type="PROSITE" id="PS51462">
    <property type="entry name" value="NUDIX"/>
    <property type="match status" value="1"/>
</dbReference>
<dbReference type="Proteomes" id="UP000254291">
    <property type="component" value="Unassembled WGS sequence"/>
</dbReference>
<dbReference type="OMA" id="DYQVHPG"/>
<dbReference type="SUPFAM" id="SSF55811">
    <property type="entry name" value="Nudix"/>
    <property type="match status" value="1"/>
</dbReference>
<dbReference type="EMBL" id="UGQM01000001">
    <property type="protein sequence ID" value="STZ43611.1"/>
    <property type="molecule type" value="Genomic_DNA"/>
</dbReference>
<dbReference type="GO" id="GO:0047631">
    <property type="term" value="F:ADP-ribose diphosphatase activity"/>
    <property type="evidence" value="ECO:0007669"/>
    <property type="project" value="UniProtKB-EC"/>
</dbReference>
<feature type="domain" description="Nudix hydrolase" evidence="2">
    <location>
        <begin position="46"/>
        <end position="177"/>
    </location>
</feature>